<dbReference type="EMBL" id="KL447393">
    <property type="protein sequence ID" value="KFO73037.1"/>
    <property type="molecule type" value="Genomic_DNA"/>
</dbReference>
<keyword evidence="2" id="KW-1185">Reference proteome</keyword>
<dbReference type="Proteomes" id="UP000053760">
    <property type="component" value="Unassembled WGS sequence"/>
</dbReference>
<name>A0A091GFV9_CUCCA</name>
<dbReference type="AlphaFoldDB" id="A0A091GFV9"/>
<dbReference type="Gene3D" id="1.10.287.210">
    <property type="match status" value="1"/>
</dbReference>
<protein>
    <submittedName>
        <fullName evidence="1">Uncharacterized protein</fullName>
    </submittedName>
</protein>
<evidence type="ECO:0000313" key="2">
    <source>
        <dbReference type="Proteomes" id="UP000053760"/>
    </source>
</evidence>
<proteinExistence type="predicted"/>
<evidence type="ECO:0000313" key="1">
    <source>
        <dbReference type="EMBL" id="KFO73037.1"/>
    </source>
</evidence>
<feature type="non-terminal residue" evidence="1">
    <location>
        <position position="1"/>
    </location>
</feature>
<feature type="non-terminal residue" evidence="1">
    <location>
        <position position="48"/>
    </location>
</feature>
<accession>A0A091GFV9</accession>
<reference evidence="1 2" key="1">
    <citation type="submission" date="2014-04" db="EMBL/GenBank/DDBJ databases">
        <title>Genome evolution of avian class.</title>
        <authorList>
            <person name="Zhang G."/>
            <person name="Li C."/>
        </authorList>
    </citation>
    <scope>NUCLEOTIDE SEQUENCE [LARGE SCALE GENOMIC DNA]</scope>
    <source>
        <strain evidence="1">BGI_N303</strain>
    </source>
</reference>
<gene>
    <name evidence="1" type="ORF">N303_02826</name>
</gene>
<organism evidence="1 2">
    <name type="scientific">Cuculus canorus</name>
    <name type="common">Common cuckoo</name>
    <dbReference type="NCBI Taxonomy" id="55661"/>
    <lineage>
        <taxon>Eukaryota</taxon>
        <taxon>Metazoa</taxon>
        <taxon>Chordata</taxon>
        <taxon>Craniata</taxon>
        <taxon>Vertebrata</taxon>
        <taxon>Euteleostomi</taxon>
        <taxon>Archelosauria</taxon>
        <taxon>Archosauria</taxon>
        <taxon>Dinosauria</taxon>
        <taxon>Saurischia</taxon>
        <taxon>Theropoda</taxon>
        <taxon>Coelurosauria</taxon>
        <taxon>Aves</taxon>
        <taxon>Neognathae</taxon>
        <taxon>Neoaves</taxon>
        <taxon>Otidimorphae</taxon>
        <taxon>Cuculiformes</taxon>
        <taxon>Cuculidae</taxon>
        <taxon>Cuculus</taxon>
    </lineage>
</organism>
<sequence length="48" mass="5454">AAIYFLLLVHAHGCEDFEGMRCMNLSDHSKSIHQSIPQLDKEIQSLQV</sequence>